<accession>D6X440</accession>
<dbReference type="AlphaFoldDB" id="D6X440"/>
<dbReference type="HOGENOM" id="CLU_1327888_0_0_1"/>
<proteinExistence type="predicted"/>
<reference evidence="1 2" key="2">
    <citation type="journal article" date="2010" name="Nucleic Acids Res.">
        <title>BeetleBase in 2010: revisions to provide comprehensive genomic information for Tribolium castaneum.</title>
        <authorList>
            <person name="Kim H.S."/>
            <person name="Murphy T."/>
            <person name="Xia J."/>
            <person name="Caragea D."/>
            <person name="Park Y."/>
            <person name="Beeman R.W."/>
            <person name="Lorenzen M.D."/>
            <person name="Butcher S."/>
            <person name="Manak J.R."/>
            <person name="Brown S.J."/>
        </authorList>
    </citation>
    <scope>GENOME REANNOTATION</scope>
    <source>
        <strain evidence="1 2">Georgia GA2</strain>
    </source>
</reference>
<keyword evidence="2" id="KW-1185">Reference proteome</keyword>
<evidence type="ECO:0000313" key="2">
    <source>
        <dbReference type="Proteomes" id="UP000007266"/>
    </source>
</evidence>
<reference evidence="1 2" key="1">
    <citation type="journal article" date="2008" name="Nature">
        <title>The genome of the model beetle and pest Tribolium castaneum.</title>
        <authorList>
            <consortium name="Tribolium Genome Sequencing Consortium"/>
            <person name="Richards S."/>
            <person name="Gibbs R.A."/>
            <person name="Weinstock G.M."/>
            <person name="Brown S.J."/>
            <person name="Denell R."/>
            <person name="Beeman R.W."/>
            <person name="Gibbs R."/>
            <person name="Beeman R.W."/>
            <person name="Brown S.J."/>
            <person name="Bucher G."/>
            <person name="Friedrich M."/>
            <person name="Grimmelikhuijzen C.J."/>
            <person name="Klingler M."/>
            <person name="Lorenzen M."/>
            <person name="Richards S."/>
            <person name="Roth S."/>
            <person name="Schroder R."/>
            <person name="Tautz D."/>
            <person name="Zdobnov E.M."/>
            <person name="Muzny D."/>
            <person name="Gibbs R.A."/>
            <person name="Weinstock G.M."/>
            <person name="Attaway T."/>
            <person name="Bell S."/>
            <person name="Buhay C.J."/>
            <person name="Chandrabose M.N."/>
            <person name="Chavez D."/>
            <person name="Clerk-Blankenburg K.P."/>
            <person name="Cree A."/>
            <person name="Dao M."/>
            <person name="Davis C."/>
            <person name="Chacko J."/>
            <person name="Dinh H."/>
            <person name="Dugan-Rocha S."/>
            <person name="Fowler G."/>
            <person name="Garner T.T."/>
            <person name="Garnes J."/>
            <person name="Gnirke A."/>
            <person name="Hawes A."/>
            <person name="Hernandez J."/>
            <person name="Hines S."/>
            <person name="Holder M."/>
            <person name="Hume J."/>
            <person name="Jhangiani S.N."/>
            <person name="Joshi V."/>
            <person name="Khan Z.M."/>
            <person name="Jackson L."/>
            <person name="Kovar C."/>
            <person name="Kowis A."/>
            <person name="Lee S."/>
            <person name="Lewis L.R."/>
            <person name="Margolis J."/>
            <person name="Morgan M."/>
            <person name="Nazareth L.V."/>
            <person name="Nguyen N."/>
            <person name="Okwuonu G."/>
            <person name="Parker D."/>
            <person name="Richards S."/>
            <person name="Ruiz S.J."/>
            <person name="Santibanez J."/>
            <person name="Savard J."/>
            <person name="Scherer S.E."/>
            <person name="Schneider B."/>
            <person name="Sodergren E."/>
            <person name="Tautz D."/>
            <person name="Vattahil S."/>
            <person name="Villasana D."/>
            <person name="White C.S."/>
            <person name="Wright R."/>
            <person name="Park Y."/>
            <person name="Beeman R.W."/>
            <person name="Lord J."/>
            <person name="Oppert B."/>
            <person name="Lorenzen M."/>
            <person name="Brown S."/>
            <person name="Wang L."/>
            <person name="Savard J."/>
            <person name="Tautz D."/>
            <person name="Richards S."/>
            <person name="Weinstock G."/>
            <person name="Gibbs R.A."/>
            <person name="Liu Y."/>
            <person name="Worley K."/>
            <person name="Weinstock G."/>
            <person name="Elsik C.G."/>
            <person name="Reese J.T."/>
            <person name="Elhaik E."/>
            <person name="Landan G."/>
            <person name="Graur D."/>
            <person name="Arensburger P."/>
            <person name="Atkinson P."/>
            <person name="Beeman R.W."/>
            <person name="Beidler J."/>
            <person name="Brown S.J."/>
            <person name="Demuth J.P."/>
            <person name="Drury D.W."/>
            <person name="Du Y.Z."/>
            <person name="Fujiwara H."/>
            <person name="Lorenzen M."/>
            <person name="Maselli V."/>
            <person name="Osanai M."/>
            <person name="Park Y."/>
            <person name="Robertson H.M."/>
            <person name="Tu Z."/>
            <person name="Wang J.J."/>
            <person name="Wang S."/>
            <person name="Richards S."/>
            <person name="Song H."/>
            <person name="Zhang L."/>
            <person name="Sodergren E."/>
            <person name="Werner D."/>
            <person name="Stanke M."/>
            <person name="Morgenstern B."/>
            <person name="Solovyev V."/>
            <person name="Kosarev P."/>
            <person name="Brown G."/>
            <person name="Chen H.C."/>
            <person name="Ermolaeva O."/>
            <person name="Hlavina W."/>
            <person name="Kapustin Y."/>
            <person name="Kiryutin B."/>
            <person name="Kitts P."/>
            <person name="Maglott D."/>
            <person name="Pruitt K."/>
            <person name="Sapojnikov V."/>
            <person name="Souvorov A."/>
            <person name="Mackey A.J."/>
            <person name="Waterhouse R.M."/>
            <person name="Wyder S."/>
            <person name="Zdobnov E.M."/>
            <person name="Zdobnov E.M."/>
            <person name="Wyder S."/>
            <person name="Kriventseva E.V."/>
            <person name="Kadowaki T."/>
            <person name="Bork P."/>
            <person name="Aranda M."/>
            <person name="Bao R."/>
            <person name="Beermann A."/>
            <person name="Berns N."/>
            <person name="Bolognesi R."/>
            <person name="Bonneton F."/>
            <person name="Bopp D."/>
            <person name="Brown S.J."/>
            <person name="Bucher G."/>
            <person name="Butts T."/>
            <person name="Chaumot A."/>
            <person name="Denell R.E."/>
            <person name="Ferrier D.E."/>
            <person name="Friedrich M."/>
            <person name="Gordon C.M."/>
            <person name="Jindra M."/>
            <person name="Klingler M."/>
            <person name="Lan Q."/>
            <person name="Lattorff H.M."/>
            <person name="Laudet V."/>
            <person name="von Levetsow C."/>
            <person name="Liu Z."/>
            <person name="Lutz R."/>
            <person name="Lynch J.A."/>
            <person name="da Fonseca R.N."/>
            <person name="Posnien N."/>
            <person name="Reuter R."/>
            <person name="Roth S."/>
            <person name="Savard J."/>
            <person name="Schinko J.B."/>
            <person name="Schmitt C."/>
            <person name="Schoppmeier M."/>
            <person name="Schroder R."/>
            <person name="Shippy T.D."/>
            <person name="Simonnet F."/>
            <person name="Marques-Souza H."/>
            <person name="Tautz D."/>
            <person name="Tomoyasu Y."/>
            <person name="Trauner J."/>
            <person name="Van der Zee M."/>
            <person name="Vervoort M."/>
            <person name="Wittkopp N."/>
            <person name="Wimmer E.A."/>
            <person name="Yang X."/>
            <person name="Jones A.K."/>
            <person name="Sattelle D.B."/>
            <person name="Ebert P.R."/>
            <person name="Nelson D."/>
            <person name="Scott J.G."/>
            <person name="Beeman R.W."/>
            <person name="Muthukrishnan S."/>
            <person name="Kramer K.J."/>
            <person name="Arakane Y."/>
            <person name="Beeman R.W."/>
            <person name="Zhu Q."/>
            <person name="Hogenkamp D."/>
            <person name="Dixit R."/>
            <person name="Oppert B."/>
            <person name="Jiang H."/>
            <person name="Zou Z."/>
            <person name="Marshall J."/>
            <person name="Elpidina E."/>
            <person name="Vinokurov K."/>
            <person name="Oppert C."/>
            <person name="Zou Z."/>
            <person name="Evans J."/>
            <person name="Lu Z."/>
            <person name="Zhao P."/>
            <person name="Sumathipala N."/>
            <person name="Altincicek B."/>
            <person name="Vilcinskas A."/>
            <person name="Williams M."/>
            <person name="Hultmark D."/>
            <person name="Hetru C."/>
            <person name="Jiang H."/>
            <person name="Grimmelikhuijzen C.J."/>
            <person name="Hauser F."/>
            <person name="Cazzamali G."/>
            <person name="Williamson M."/>
            <person name="Park Y."/>
            <person name="Li B."/>
            <person name="Tanaka Y."/>
            <person name="Predel R."/>
            <person name="Neupert S."/>
            <person name="Schachtner J."/>
            <person name="Verleyen P."/>
            <person name="Raible F."/>
            <person name="Bork P."/>
            <person name="Friedrich M."/>
            <person name="Walden K.K."/>
            <person name="Robertson H.M."/>
            <person name="Angeli S."/>
            <person name="Foret S."/>
            <person name="Bucher G."/>
            <person name="Schuetz S."/>
            <person name="Maleszka R."/>
            <person name="Wimmer E.A."/>
            <person name="Beeman R.W."/>
            <person name="Lorenzen M."/>
            <person name="Tomoyasu Y."/>
            <person name="Miller S.C."/>
            <person name="Grossmann D."/>
            <person name="Bucher G."/>
        </authorList>
    </citation>
    <scope>NUCLEOTIDE SEQUENCE [LARGE SCALE GENOMIC DNA]</scope>
    <source>
        <strain evidence="1 2">Georgia GA2</strain>
    </source>
</reference>
<evidence type="ECO:0000313" key="1">
    <source>
        <dbReference type="EMBL" id="EEZ97325.1"/>
    </source>
</evidence>
<protein>
    <submittedName>
        <fullName evidence="1">Uncharacterized protein</fullName>
    </submittedName>
</protein>
<dbReference type="Proteomes" id="UP000007266">
    <property type="component" value="Linkage group 10"/>
</dbReference>
<organism evidence="1 2">
    <name type="scientific">Tribolium castaneum</name>
    <name type="common">Red flour beetle</name>
    <dbReference type="NCBI Taxonomy" id="7070"/>
    <lineage>
        <taxon>Eukaryota</taxon>
        <taxon>Metazoa</taxon>
        <taxon>Ecdysozoa</taxon>
        <taxon>Arthropoda</taxon>
        <taxon>Hexapoda</taxon>
        <taxon>Insecta</taxon>
        <taxon>Pterygota</taxon>
        <taxon>Neoptera</taxon>
        <taxon>Endopterygota</taxon>
        <taxon>Coleoptera</taxon>
        <taxon>Polyphaga</taxon>
        <taxon>Cucujiformia</taxon>
        <taxon>Tenebrionidae</taxon>
        <taxon>Tenebrionidae incertae sedis</taxon>
        <taxon>Tribolium</taxon>
    </lineage>
</organism>
<name>D6X440_TRICA</name>
<sequence length="207" mass="22220">MLGFLNLINKKQFQYPSSAPRRTAEILISTDASVAAPAAAAAASLSQSQNNEDARQRECSAGAAGGRRLAPCTGNEISVNVVSKSVHPSIACGHCRRRVAYRLADVGGCPTSPMMRLDAALGVATAEGDAMRMHRRGRGARHVSRDPSGVLNLRPRAETTEITFFLLVKGRVRSSSANGKGGLDTTYRHNVGLYRQHGDQSQEFKFP</sequence>
<gene>
    <name evidence="1" type="primary">GLEAN_11136</name>
    <name evidence="1" type="ORF">TcasGA2_TC011136</name>
</gene>
<dbReference type="EMBL" id="KQ971379">
    <property type="protein sequence ID" value="EEZ97325.1"/>
    <property type="molecule type" value="Genomic_DNA"/>
</dbReference>